<feature type="compositionally biased region" description="Polar residues" evidence="1">
    <location>
        <begin position="342"/>
        <end position="353"/>
    </location>
</feature>
<dbReference type="Proteomes" id="UP000266234">
    <property type="component" value="Unassembled WGS sequence"/>
</dbReference>
<gene>
    <name evidence="3" type="ORF">FLONG3_10033</name>
</gene>
<dbReference type="CDD" id="cd00027">
    <property type="entry name" value="BRCT"/>
    <property type="match status" value="1"/>
</dbReference>
<evidence type="ECO:0000313" key="3">
    <source>
        <dbReference type="EMBL" id="RGP63092.1"/>
    </source>
</evidence>
<organism evidence="3 4">
    <name type="scientific">Fusarium longipes</name>
    <dbReference type="NCBI Taxonomy" id="694270"/>
    <lineage>
        <taxon>Eukaryota</taxon>
        <taxon>Fungi</taxon>
        <taxon>Dikarya</taxon>
        <taxon>Ascomycota</taxon>
        <taxon>Pezizomycotina</taxon>
        <taxon>Sordariomycetes</taxon>
        <taxon>Hypocreomycetidae</taxon>
        <taxon>Hypocreales</taxon>
        <taxon>Nectriaceae</taxon>
        <taxon>Fusarium</taxon>
    </lineage>
</organism>
<proteinExistence type="predicted"/>
<protein>
    <recommendedName>
        <fullName evidence="2">BRCT domain-containing protein</fullName>
    </recommendedName>
</protein>
<feature type="compositionally biased region" description="Basic and acidic residues" evidence="1">
    <location>
        <begin position="378"/>
        <end position="388"/>
    </location>
</feature>
<sequence>MPSQIFKGKVFASAGPLPGQLTVDNLKRWTSLRKGVFLEDFDESVTHLLCTREQWDEKVTRIKQALKRHKNFPIIHCDWYEFSTVQDKKFPERDYSMRSLQAKQDAKRREKERWEKGIQQGKKFVNTNFYHLYRDRLNFVYEVNLTRDDETTGEIGQKYTLYLWESNAKPHLYLFAARFLKRKGSTQPSYHRPSPYEGLWRQEMDLFMDFFKKKTGIDWQDRVSLANTQPSGYFQYAPPARGKPVGRRLRHDLEYCREINAEILGLPWPPVENSEGASDSVETDSDTGPRAFDDEDTVMSSPPDSTFVPETEYQGKQQEPNPEKGQKQKQKSDADSGINECKATTSLPEPNDTSTKDETSTIDTRSNKAEICSTQPDGRLKTPPHDMEVESESAMMGSTLPVPEDTPTSPARPATPAPSIDESGISDLSSDHLLLIDNDTGMGMSLKFEPREPLT</sequence>
<accession>A0A395RTD1</accession>
<dbReference type="SUPFAM" id="SSF52113">
    <property type="entry name" value="BRCT domain"/>
    <property type="match status" value="1"/>
</dbReference>
<dbReference type="EMBL" id="PXOG01000277">
    <property type="protein sequence ID" value="RGP63092.1"/>
    <property type="molecule type" value="Genomic_DNA"/>
</dbReference>
<name>A0A395RTD1_9HYPO</name>
<feature type="compositionally biased region" description="Low complexity" evidence="1">
    <location>
        <begin position="406"/>
        <end position="426"/>
    </location>
</feature>
<dbReference type="STRING" id="694270.A0A395RTD1"/>
<evidence type="ECO:0000256" key="1">
    <source>
        <dbReference type="SAM" id="MobiDB-lite"/>
    </source>
</evidence>
<evidence type="ECO:0000259" key="2">
    <source>
        <dbReference type="PROSITE" id="PS50172"/>
    </source>
</evidence>
<dbReference type="AlphaFoldDB" id="A0A395RTD1"/>
<feature type="region of interest" description="Disordered" evidence="1">
    <location>
        <begin position="267"/>
        <end position="426"/>
    </location>
</feature>
<comment type="caution">
    <text evidence="3">The sequence shown here is derived from an EMBL/GenBank/DDBJ whole genome shotgun (WGS) entry which is preliminary data.</text>
</comment>
<feature type="compositionally biased region" description="Basic and acidic residues" evidence="1">
    <location>
        <begin position="321"/>
        <end position="334"/>
    </location>
</feature>
<dbReference type="Gene3D" id="3.40.50.10190">
    <property type="entry name" value="BRCT domain"/>
    <property type="match status" value="1"/>
</dbReference>
<dbReference type="OrthoDB" id="342264at2759"/>
<dbReference type="InterPro" id="IPR036420">
    <property type="entry name" value="BRCT_dom_sf"/>
</dbReference>
<dbReference type="PROSITE" id="PS50172">
    <property type="entry name" value="BRCT"/>
    <property type="match status" value="1"/>
</dbReference>
<feature type="domain" description="BRCT" evidence="2">
    <location>
        <begin position="1"/>
        <end position="97"/>
    </location>
</feature>
<reference evidence="3 4" key="1">
    <citation type="journal article" date="2018" name="PLoS Pathog.">
        <title>Evolution of structural diversity of trichothecenes, a family of toxins produced by plant pathogenic and entomopathogenic fungi.</title>
        <authorList>
            <person name="Proctor R.H."/>
            <person name="McCormick S.P."/>
            <person name="Kim H.S."/>
            <person name="Cardoza R.E."/>
            <person name="Stanley A.M."/>
            <person name="Lindo L."/>
            <person name="Kelly A."/>
            <person name="Brown D.W."/>
            <person name="Lee T."/>
            <person name="Vaughan M.M."/>
            <person name="Alexander N.J."/>
            <person name="Busman M."/>
            <person name="Gutierrez S."/>
        </authorList>
    </citation>
    <scope>NUCLEOTIDE SEQUENCE [LARGE SCALE GENOMIC DNA]</scope>
    <source>
        <strain evidence="3 4">NRRL 20695</strain>
    </source>
</reference>
<dbReference type="InterPro" id="IPR001357">
    <property type="entry name" value="BRCT_dom"/>
</dbReference>
<evidence type="ECO:0000313" key="4">
    <source>
        <dbReference type="Proteomes" id="UP000266234"/>
    </source>
</evidence>
<keyword evidence="4" id="KW-1185">Reference proteome</keyword>